<dbReference type="SUPFAM" id="SSF50965">
    <property type="entry name" value="Galactose oxidase, central domain"/>
    <property type="match status" value="1"/>
</dbReference>
<dbReference type="Gene3D" id="1.25.40.420">
    <property type="match status" value="1"/>
</dbReference>
<sequence length="614" mass="67232">MDDSMDHLPIPHMSVLSSSVLESHDFVDSTHPAASLAHLAAFRTNGFLCDVEIEVEDSIFAAHRCVLAASIPYFCSMFSSEMRESRQSRIIIQDIPAAAFELLIDFAYTSKVQITGANVQQLLYAASILQIDSVCAACQRFLTQYLTVSNCLSIRHFAEQHNCVGLMQSVDEFAVDHFQELRKSSEFLTIPLSHLMDLVKSGDLRVNSEQEVFETVVQWVAHGLDTRKIYLPDLLDKVRLAQLPTNYLLNEVKNHPLIQDCIRCRDLVSDAMSEKMRSHCSSMSPSGAHQIPSRPRKTAAGVIFCVGGRGTSGDPFRTVEAYDWRRDKWFPVTEMNVRRRHVGVVSAQGKLYAIGGHDGTNHLESAECFDPATNMWHSVQSMETRRRGIAVGSLEGAIYAVGGLDDTACFQTVERYDVEANKWSAVESMNIQRGGVGVAALSKYLFAVGGNDGTSSLDSCERYDPLLNKWKLVDSMAHRRAGAGVTVLDGCLYAIGGFDDNAPLNSCERYCPEENKWVLLPPMSCPRGGVGVAAMGGRIYAIGGHDGLRYLDSVETYDPLTNQWTPVASISQCRAGAGVAWCACRVDELLKPPTMAQGSGCAPSATGGAVAYCV</sequence>
<dbReference type="PANTHER" id="PTHR24412">
    <property type="entry name" value="KELCH PROTEIN"/>
    <property type="match status" value="1"/>
</dbReference>
<dbReference type="PRINTS" id="PR00501">
    <property type="entry name" value="KELCHREPEAT"/>
</dbReference>
<proteinExistence type="predicted"/>
<dbReference type="InterPro" id="IPR011043">
    <property type="entry name" value="Gal_Oxase/kelch_b-propeller"/>
</dbReference>
<dbReference type="InterPro" id="IPR015915">
    <property type="entry name" value="Kelch-typ_b-propeller"/>
</dbReference>
<dbReference type="SMART" id="SM00875">
    <property type="entry name" value="BACK"/>
    <property type="match status" value="1"/>
</dbReference>
<accession>A0A914VPJ1</accession>
<dbReference type="PANTHER" id="PTHR24412:SF480">
    <property type="entry name" value="KELCH-LIKE PROTEIN 8"/>
    <property type="match status" value="1"/>
</dbReference>
<reference evidence="5" key="1">
    <citation type="submission" date="2022-11" db="UniProtKB">
        <authorList>
            <consortium name="WormBaseParasite"/>
        </authorList>
    </citation>
    <scope>IDENTIFICATION</scope>
</reference>
<dbReference type="Gene3D" id="2.120.10.80">
    <property type="entry name" value="Kelch-type beta propeller"/>
    <property type="match status" value="2"/>
</dbReference>
<dbReference type="InterPro" id="IPR000210">
    <property type="entry name" value="BTB/POZ_dom"/>
</dbReference>
<dbReference type="Gene3D" id="3.30.710.10">
    <property type="entry name" value="Potassium Channel Kv1.1, Chain A"/>
    <property type="match status" value="1"/>
</dbReference>
<dbReference type="InterPro" id="IPR011705">
    <property type="entry name" value="BACK"/>
</dbReference>
<dbReference type="InterPro" id="IPR011333">
    <property type="entry name" value="SKP1/BTB/POZ_sf"/>
</dbReference>
<dbReference type="Pfam" id="PF01344">
    <property type="entry name" value="Kelch_1"/>
    <property type="match status" value="2"/>
</dbReference>
<dbReference type="InterPro" id="IPR006652">
    <property type="entry name" value="Kelch_1"/>
</dbReference>
<dbReference type="PROSITE" id="PS50097">
    <property type="entry name" value="BTB"/>
    <property type="match status" value="1"/>
</dbReference>
<organism evidence="4 5">
    <name type="scientific">Plectus sambesii</name>
    <dbReference type="NCBI Taxonomy" id="2011161"/>
    <lineage>
        <taxon>Eukaryota</taxon>
        <taxon>Metazoa</taxon>
        <taxon>Ecdysozoa</taxon>
        <taxon>Nematoda</taxon>
        <taxon>Chromadorea</taxon>
        <taxon>Plectida</taxon>
        <taxon>Plectina</taxon>
        <taxon>Plectoidea</taxon>
        <taxon>Plectidae</taxon>
        <taxon>Plectus</taxon>
    </lineage>
</organism>
<dbReference type="Pfam" id="PF24681">
    <property type="entry name" value="Kelch_KLHDC2_KLHL20_DRC7"/>
    <property type="match status" value="1"/>
</dbReference>
<evidence type="ECO:0000259" key="3">
    <source>
        <dbReference type="PROSITE" id="PS50097"/>
    </source>
</evidence>
<feature type="domain" description="BTB" evidence="3">
    <location>
        <begin position="49"/>
        <end position="116"/>
    </location>
</feature>
<dbReference type="AlphaFoldDB" id="A0A914VPJ1"/>
<evidence type="ECO:0000313" key="4">
    <source>
        <dbReference type="Proteomes" id="UP000887566"/>
    </source>
</evidence>
<dbReference type="Pfam" id="PF07707">
    <property type="entry name" value="BACK"/>
    <property type="match status" value="1"/>
</dbReference>
<name>A0A914VPJ1_9BILA</name>
<keyword evidence="4" id="KW-1185">Reference proteome</keyword>
<dbReference type="Proteomes" id="UP000887566">
    <property type="component" value="Unplaced"/>
</dbReference>
<dbReference type="WBParaSite" id="PSAMB.scaffold2264size24247.g17053.t1">
    <property type="protein sequence ID" value="PSAMB.scaffold2264size24247.g17053.t1"/>
    <property type="gene ID" value="PSAMB.scaffold2264size24247.g17053"/>
</dbReference>
<dbReference type="SMART" id="SM00225">
    <property type="entry name" value="BTB"/>
    <property type="match status" value="1"/>
</dbReference>
<dbReference type="SMART" id="SM00612">
    <property type="entry name" value="Kelch"/>
    <property type="match status" value="6"/>
</dbReference>
<dbReference type="FunFam" id="1.25.40.420:FF:000001">
    <property type="entry name" value="Kelch-like family member 12"/>
    <property type="match status" value="1"/>
</dbReference>
<evidence type="ECO:0000256" key="1">
    <source>
        <dbReference type="ARBA" id="ARBA00022441"/>
    </source>
</evidence>
<dbReference type="SUPFAM" id="SSF54695">
    <property type="entry name" value="POZ domain"/>
    <property type="match status" value="1"/>
</dbReference>
<evidence type="ECO:0000256" key="2">
    <source>
        <dbReference type="ARBA" id="ARBA00022737"/>
    </source>
</evidence>
<keyword evidence="1" id="KW-0880">Kelch repeat</keyword>
<protein>
    <submittedName>
        <fullName evidence="5">BTB domain-containing protein</fullName>
    </submittedName>
</protein>
<dbReference type="Pfam" id="PF00651">
    <property type="entry name" value="BTB"/>
    <property type="match status" value="1"/>
</dbReference>
<evidence type="ECO:0000313" key="5">
    <source>
        <dbReference type="WBParaSite" id="PSAMB.scaffold2264size24247.g17053.t1"/>
    </source>
</evidence>
<keyword evidence="2" id="KW-0677">Repeat</keyword>